<feature type="domain" description="HTH araC/xylS-type" evidence="4">
    <location>
        <begin position="181"/>
        <end position="280"/>
    </location>
</feature>
<dbReference type="GO" id="GO:0003700">
    <property type="term" value="F:DNA-binding transcription factor activity"/>
    <property type="evidence" value="ECO:0007669"/>
    <property type="project" value="InterPro"/>
</dbReference>
<name>A0A418YEG7_9GAMM</name>
<keyword evidence="3" id="KW-0804">Transcription</keyword>
<dbReference type="Pfam" id="PF12833">
    <property type="entry name" value="HTH_18"/>
    <property type="match status" value="1"/>
</dbReference>
<proteinExistence type="predicted"/>
<evidence type="ECO:0000313" key="6">
    <source>
        <dbReference type="Proteomes" id="UP000283255"/>
    </source>
</evidence>
<dbReference type="SMART" id="SM00342">
    <property type="entry name" value="HTH_ARAC"/>
    <property type="match status" value="1"/>
</dbReference>
<dbReference type="RefSeq" id="WP_119910685.1">
    <property type="nucleotide sequence ID" value="NZ_QZCH01000012.1"/>
</dbReference>
<dbReference type="GO" id="GO:0000976">
    <property type="term" value="F:transcription cis-regulatory region binding"/>
    <property type="evidence" value="ECO:0007669"/>
    <property type="project" value="TreeGrafter"/>
</dbReference>
<gene>
    <name evidence="5" type="ORF">D1Z90_10350</name>
</gene>
<dbReference type="PANTHER" id="PTHR47894">
    <property type="entry name" value="HTH-TYPE TRANSCRIPTIONAL REGULATOR GADX"/>
    <property type="match status" value="1"/>
</dbReference>
<dbReference type="PROSITE" id="PS00041">
    <property type="entry name" value="HTH_ARAC_FAMILY_1"/>
    <property type="match status" value="1"/>
</dbReference>
<dbReference type="InterPro" id="IPR020449">
    <property type="entry name" value="Tscrpt_reg_AraC-type_HTH"/>
</dbReference>
<reference evidence="5 6" key="1">
    <citation type="submission" date="2018-09" db="EMBL/GenBank/DDBJ databases">
        <authorList>
            <person name="Wang F."/>
        </authorList>
    </citation>
    <scope>NUCLEOTIDE SEQUENCE [LARGE SCALE GENOMIC DNA]</scope>
    <source>
        <strain evidence="5 6">PLHSC7-2</strain>
    </source>
</reference>
<dbReference type="Proteomes" id="UP000283255">
    <property type="component" value="Unassembled WGS sequence"/>
</dbReference>
<accession>A0A418YEG7</accession>
<dbReference type="InterPro" id="IPR054015">
    <property type="entry name" value="ExsA-like_N"/>
</dbReference>
<keyword evidence="6" id="KW-1185">Reference proteome</keyword>
<dbReference type="GO" id="GO:0005829">
    <property type="term" value="C:cytosol"/>
    <property type="evidence" value="ECO:0007669"/>
    <property type="project" value="TreeGrafter"/>
</dbReference>
<dbReference type="EMBL" id="QZCH01000012">
    <property type="protein sequence ID" value="RJG47532.1"/>
    <property type="molecule type" value="Genomic_DNA"/>
</dbReference>
<dbReference type="PRINTS" id="PR00032">
    <property type="entry name" value="HTHARAC"/>
</dbReference>
<evidence type="ECO:0000256" key="2">
    <source>
        <dbReference type="ARBA" id="ARBA00023125"/>
    </source>
</evidence>
<organism evidence="5 6">
    <name type="scientific">Motilimonas pumila</name>
    <dbReference type="NCBI Taxonomy" id="2303987"/>
    <lineage>
        <taxon>Bacteria</taxon>
        <taxon>Pseudomonadati</taxon>
        <taxon>Pseudomonadota</taxon>
        <taxon>Gammaproteobacteria</taxon>
        <taxon>Alteromonadales</taxon>
        <taxon>Alteromonadales genera incertae sedis</taxon>
        <taxon>Motilimonas</taxon>
    </lineage>
</organism>
<dbReference type="OrthoDB" id="9783876at2"/>
<keyword evidence="2" id="KW-0238">DNA-binding</keyword>
<evidence type="ECO:0000256" key="3">
    <source>
        <dbReference type="ARBA" id="ARBA00023163"/>
    </source>
</evidence>
<keyword evidence="1" id="KW-0805">Transcription regulation</keyword>
<dbReference type="Pfam" id="PF22200">
    <property type="entry name" value="ExsA_N"/>
    <property type="match status" value="1"/>
</dbReference>
<dbReference type="SUPFAM" id="SSF46689">
    <property type="entry name" value="Homeodomain-like"/>
    <property type="match status" value="1"/>
</dbReference>
<dbReference type="InterPro" id="IPR018062">
    <property type="entry name" value="HTH_AraC-typ_CS"/>
</dbReference>
<dbReference type="PANTHER" id="PTHR47894:SF4">
    <property type="entry name" value="HTH-TYPE TRANSCRIPTIONAL REGULATOR GADX"/>
    <property type="match status" value="1"/>
</dbReference>
<dbReference type="AlphaFoldDB" id="A0A418YEG7"/>
<protein>
    <submittedName>
        <fullName evidence="5">AraC family transcriptional regulator</fullName>
    </submittedName>
</protein>
<comment type="caution">
    <text evidence="5">The sequence shown here is derived from an EMBL/GenBank/DDBJ whole genome shotgun (WGS) entry which is preliminary data.</text>
</comment>
<dbReference type="Gene3D" id="1.10.10.60">
    <property type="entry name" value="Homeodomain-like"/>
    <property type="match status" value="1"/>
</dbReference>
<evidence type="ECO:0000313" key="5">
    <source>
        <dbReference type="EMBL" id="RJG47532.1"/>
    </source>
</evidence>
<dbReference type="InterPro" id="IPR009057">
    <property type="entry name" value="Homeodomain-like_sf"/>
</dbReference>
<reference evidence="5 6" key="2">
    <citation type="submission" date="2019-01" db="EMBL/GenBank/DDBJ databases">
        <title>Motilimonas pumilus sp. nov., isolated from the gut of sea cucumber (Apostichopus japonicus).</title>
        <authorList>
            <person name="Wang F.-Q."/>
            <person name="Ren L.-H."/>
            <person name="Lin Y.-W."/>
            <person name="Sun G.-H."/>
            <person name="Du Z.-J."/>
            <person name="Zhao J.-X."/>
            <person name="Liu X.-J."/>
            <person name="Liu L.-J."/>
        </authorList>
    </citation>
    <scope>NUCLEOTIDE SEQUENCE [LARGE SCALE GENOMIC DNA]</scope>
    <source>
        <strain evidence="5 6">PLHSC7-2</strain>
    </source>
</reference>
<evidence type="ECO:0000256" key="1">
    <source>
        <dbReference type="ARBA" id="ARBA00023015"/>
    </source>
</evidence>
<dbReference type="InterPro" id="IPR018060">
    <property type="entry name" value="HTH_AraC"/>
</dbReference>
<sequence>MDEKWSQLKHWVKSSEANQLLPGVGYVRCDKQQRIRNLQTSRSFLTVLVQGKKRVNLSQGEVMVNAGDIIVVPEHVDFTITNIPTADAFYALILFFTDSQLQQAQKMFGQLIQQNWQPEAALHPFQPTEEVLTAILHLLDADLKHMPEALLDHRYAEILLALLISGQGQALFHQPQSRWRDKVIKQVSLDPAFNWSLNEVALRMATSEATLRRKLKMEGSSFRAILTEARLGHGLYLLQSGLERRSISDVSERCGYQSLSTFSARFKQRYGMLPSELQKSVI</sequence>
<evidence type="ECO:0000259" key="4">
    <source>
        <dbReference type="PROSITE" id="PS01124"/>
    </source>
</evidence>
<dbReference type="PROSITE" id="PS01124">
    <property type="entry name" value="HTH_ARAC_FAMILY_2"/>
    <property type="match status" value="1"/>
</dbReference>